<keyword evidence="2" id="KW-1185">Reference proteome</keyword>
<evidence type="ECO:0000313" key="1">
    <source>
        <dbReference type="EMBL" id="BBG20733.1"/>
    </source>
</evidence>
<name>A0A7R6QCN5_9ACTN</name>
<organism evidence="1 2">
    <name type="scientific">Actinacidiphila reveromycinica</name>
    <dbReference type="NCBI Taxonomy" id="659352"/>
    <lineage>
        <taxon>Bacteria</taxon>
        <taxon>Bacillati</taxon>
        <taxon>Actinomycetota</taxon>
        <taxon>Actinomycetes</taxon>
        <taxon>Kitasatosporales</taxon>
        <taxon>Streptomycetaceae</taxon>
        <taxon>Actinacidiphila</taxon>
    </lineage>
</organism>
<proteinExistence type="predicted"/>
<gene>
    <name evidence="1" type="ORF">RVR_P1118</name>
</gene>
<dbReference type="KEGG" id="arev:RVR_P1118"/>
<accession>A0A7R6QCN5</accession>
<dbReference type="EMBL" id="AP018366">
    <property type="protein sequence ID" value="BBG20733.1"/>
    <property type="molecule type" value="Genomic_DNA"/>
</dbReference>
<dbReference type="AlphaFoldDB" id="A0A7R6QCN5"/>
<keyword evidence="1" id="KW-0614">Plasmid</keyword>
<protein>
    <submittedName>
        <fullName evidence="1">Uncharacterized protein</fullName>
    </submittedName>
</protein>
<geneLocation type="plasmid" evidence="1 2">
    <name>pRVR1</name>
</geneLocation>
<dbReference type="Proteomes" id="UP000595703">
    <property type="component" value="Plasmid pRVR1"/>
</dbReference>
<sequence>MSCRTVSEPVSSPARRVTVDAAVARMRDHLGGGGVVGSDRSDRSVAMGLPIGRMISTPGVRMRVLDSKPV</sequence>
<reference evidence="1 2" key="1">
    <citation type="journal article" date="2020" name="Sci. Rep.">
        <title>beta-carboline chemical signals induce reveromycin production through a LuxR family regulator in Streptomyces sp. SN-593.</title>
        <authorList>
            <person name="Panthee S."/>
            <person name="Kito N."/>
            <person name="Hayashi T."/>
            <person name="Shimizu T."/>
            <person name="Ishikawa J."/>
            <person name="Hamamoto H."/>
            <person name="Osada H."/>
            <person name="Takahashi S."/>
        </authorList>
    </citation>
    <scope>NUCLEOTIDE SEQUENCE [LARGE SCALE GENOMIC DNA]</scope>
    <source>
        <strain evidence="1 2">SN-593</strain>
        <plasmid evidence="1 2">pRVR1</plasmid>
    </source>
</reference>
<evidence type="ECO:0000313" key="2">
    <source>
        <dbReference type="Proteomes" id="UP000595703"/>
    </source>
</evidence>